<reference evidence="1 2" key="1">
    <citation type="journal article" date="2008" name="PLoS ONE">
        <title>Comparative analysis of Acinetobacters: three genomes for three lifestyles.</title>
        <authorList>
            <person name="Vallenet D."/>
            <person name="Nordmann P."/>
            <person name="Barbe V."/>
            <person name="Poirel L."/>
            <person name="Mangenot S."/>
            <person name="Bataille E."/>
            <person name="Dossat C."/>
            <person name="Gas S."/>
            <person name="Kreimeyer A."/>
            <person name="Lenoble P."/>
            <person name="Oztas S."/>
            <person name="Poulain J."/>
            <person name="Segurens B."/>
            <person name="Robert C."/>
            <person name="Abergel C."/>
            <person name="Claverie J.M."/>
            <person name="Raoult D."/>
            <person name="Medigue C."/>
            <person name="Weissenbach J."/>
            <person name="Cruveiller S."/>
        </authorList>
    </citation>
    <scope>NUCLEOTIDE SEQUENCE [LARGE SCALE GENOMIC DNA]</scope>
    <source>
        <strain evidence="1 2">SDF</strain>
    </source>
</reference>
<gene>
    <name evidence="1" type="ordered locus">ABSDF1806</name>
</gene>
<evidence type="ECO:0000313" key="1">
    <source>
        <dbReference type="EMBL" id="CAP01143.1"/>
    </source>
</evidence>
<dbReference type="HOGENOM" id="CLU_133059_0_0_6"/>
<dbReference type="Proteomes" id="UP000001741">
    <property type="component" value="Chromosome"/>
</dbReference>
<protein>
    <submittedName>
        <fullName evidence="1">Bacteriophage protein</fullName>
    </submittedName>
</protein>
<dbReference type="KEGG" id="abm:ABSDF1806"/>
<dbReference type="EMBL" id="CU468230">
    <property type="protein sequence ID" value="CAP01143.1"/>
    <property type="molecule type" value="Genomic_DNA"/>
</dbReference>
<proteinExistence type="predicted"/>
<sequence length="172" mass="19475">MGGLMDNEYAKFFFNRKVDVYQLECIELSHPSFVNTYRIVRNDDRGVYVQHKEGSGQVFYEYLPMTIQRSGMLGDLDQTLTVSISGLGDILPDEFERVMEGQFTDVKPTVNYRIYSSDNLNTPIHYLLGLRLAGVSMNHKAVTFKAESPRLNTTKTGDIFALDRFSGLKGAV</sequence>
<dbReference type="BioCyc" id="ABAU509170:GCL9-1483-MONOMER"/>
<name>B0VNR5_ACIBS</name>
<dbReference type="InterPro" id="IPR014974">
    <property type="entry name" value="DUF1833"/>
</dbReference>
<organism evidence="1 2">
    <name type="scientific">Acinetobacter baumannii (strain SDF)</name>
    <dbReference type="NCBI Taxonomy" id="509170"/>
    <lineage>
        <taxon>Bacteria</taxon>
        <taxon>Pseudomonadati</taxon>
        <taxon>Pseudomonadota</taxon>
        <taxon>Gammaproteobacteria</taxon>
        <taxon>Moraxellales</taxon>
        <taxon>Moraxellaceae</taxon>
        <taxon>Acinetobacter</taxon>
        <taxon>Acinetobacter calcoaceticus/baumannii complex</taxon>
    </lineage>
</organism>
<evidence type="ECO:0000313" key="2">
    <source>
        <dbReference type="Proteomes" id="UP000001741"/>
    </source>
</evidence>
<accession>B0VNR5</accession>
<dbReference type="Pfam" id="PF08875">
    <property type="entry name" value="DUF1833"/>
    <property type="match status" value="1"/>
</dbReference>
<dbReference type="AlphaFoldDB" id="B0VNR5"/>